<protein>
    <submittedName>
        <fullName evidence="2">Dabb family protein</fullName>
    </submittedName>
</protein>
<accession>A0A9D9H6G7</accession>
<evidence type="ECO:0000313" key="3">
    <source>
        <dbReference type="Proteomes" id="UP000823636"/>
    </source>
</evidence>
<sequence length="99" mass="11141">MVKHIVLFKVKEFPTPEEKRALLERFRDALMALPPKIPYLISIEAQINENPEESFDLALTTVFNNFEDLASYAVHPDHVAAASIFKSAAAGRACVDYTF</sequence>
<proteinExistence type="predicted"/>
<dbReference type="InterPro" id="IPR013097">
    <property type="entry name" value="Dabb"/>
</dbReference>
<organism evidence="2 3">
    <name type="scientific">Candidatus Caccoplasma merdipullorum</name>
    <dbReference type="NCBI Taxonomy" id="2840718"/>
    <lineage>
        <taxon>Bacteria</taxon>
        <taxon>Pseudomonadati</taxon>
        <taxon>Bacteroidota</taxon>
        <taxon>Bacteroidia</taxon>
        <taxon>Bacteroidales</taxon>
        <taxon>Bacteroidaceae</taxon>
        <taxon>Bacteroidaceae incertae sedis</taxon>
        <taxon>Candidatus Caccoplasma</taxon>
    </lineage>
</organism>
<dbReference type="Pfam" id="PF07876">
    <property type="entry name" value="Dabb"/>
    <property type="match status" value="1"/>
</dbReference>
<reference evidence="2" key="1">
    <citation type="submission" date="2020-10" db="EMBL/GenBank/DDBJ databases">
        <authorList>
            <person name="Gilroy R."/>
        </authorList>
    </citation>
    <scope>NUCLEOTIDE SEQUENCE</scope>
    <source>
        <strain evidence="2">G3-4614</strain>
    </source>
</reference>
<dbReference type="SUPFAM" id="SSF54909">
    <property type="entry name" value="Dimeric alpha+beta barrel"/>
    <property type="match status" value="1"/>
</dbReference>
<dbReference type="PANTHER" id="PTHR37832:SF1">
    <property type="entry name" value="STRESS-RESPONSE A_B BARREL DOMAIN-CONTAINING PROTEIN"/>
    <property type="match status" value="1"/>
</dbReference>
<dbReference type="PANTHER" id="PTHR37832">
    <property type="entry name" value="BLL2683 PROTEIN"/>
    <property type="match status" value="1"/>
</dbReference>
<dbReference type="EMBL" id="JADIMW010000018">
    <property type="protein sequence ID" value="MBO8437644.1"/>
    <property type="molecule type" value="Genomic_DNA"/>
</dbReference>
<comment type="caution">
    <text evidence="2">The sequence shown here is derived from an EMBL/GenBank/DDBJ whole genome shotgun (WGS) entry which is preliminary data.</text>
</comment>
<dbReference type="SMART" id="SM00886">
    <property type="entry name" value="Dabb"/>
    <property type="match status" value="1"/>
</dbReference>
<reference evidence="2" key="2">
    <citation type="journal article" date="2021" name="PeerJ">
        <title>Extensive microbial diversity within the chicken gut microbiome revealed by metagenomics and culture.</title>
        <authorList>
            <person name="Gilroy R."/>
            <person name="Ravi A."/>
            <person name="Getino M."/>
            <person name="Pursley I."/>
            <person name="Horton D.L."/>
            <person name="Alikhan N.F."/>
            <person name="Baker D."/>
            <person name="Gharbi K."/>
            <person name="Hall N."/>
            <person name="Watson M."/>
            <person name="Adriaenssens E.M."/>
            <person name="Foster-Nyarko E."/>
            <person name="Jarju S."/>
            <person name="Secka A."/>
            <person name="Antonio M."/>
            <person name="Oren A."/>
            <person name="Chaudhuri R.R."/>
            <person name="La Ragione R."/>
            <person name="Hildebrand F."/>
            <person name="Pallen M.J."/>
        </authorList>
    </citation>
    <scope>NUCLEOTIDE SEQUENCE</scope>
    <source>
        <strain evidence="2">G3-4614</strain>
    </source>
</reference>
<dbReference type="AlphaFoldDB" id="A0A9D9H6G7"/>
<gene>
    <name evidence="2" type="ORF">IAC54_01935</name>
</gene>
<feature type="domain" description="Stress-response A/B barrel" evidence="1">
    <location>
        <begin position="2"/>
        <end position="97"/>
    </location>
</feature>
<evidence type="ECO:0000313" key="2">
    <source>
        <dbReference type="EMBL" id="MBO8437644.1"/>
    </source>
</evidence>
<name>A0A9D9H6G7_9BACT</name>
<dbReference type="PROSITE" id="PS51502">
    <property type="entry name" value="S_R_A_B_BARREL"/>
    <property type="match status" value="1"/>
</dbReference>
<dbReference type="InterPro" id="IPR011008">
    <property type="entry name" value="Dimeric_a/b-barrel"/>
</dbReference>
<dbReference type="Gene3D" id="3.30.70.100">
    <property type="match status" value="1"/>
</dbReference>
<dbReference type="Proteomes" id="UP000823636">
    <property type="component" value="Unassembled WGS sequence"/>
</dbReference>
<evidence type="ECO:0000259" key="1">
    <source>
        <dbReference type="PROSITE" id="PS51502"/>
    </source>
</evidence>